<organism evidence="27 28">
    <name type="scientific">Knipowitschia caucasica</name>
    <name type="common">Caucasian dwarf goby</name>
    <name type="synonym">Pomatoschistus caucasicus</name>
    <dbReference type="NCBI Taxonomy" id="637954"/>
    <lineage>
        <taxon>Eukaryota</taxon>
        <taxon>Metazoa</taxon>
        <taxon>Chordata</taxon>
        <taxon>Craniata</taxon>
        <taxon>Vertebrata</taxon>
        <taxon>Euteleostomi</taxon>
        <taxon>Actinopterygii</taxon>
        <taxon>Neopterygii</taxon>
        <taxon>Teleostei</taxon>
        <taxon>Neoteleostei</taxon>
        <taxon>Acanthomorphata</taxon>
        <taxon>Gobiaria</taxon>
        <taxon>Gobiiformes</taxon>
        <taxon>Gobioidei</taxon>
        <taxon>Gobiidae</taxon>
        <taxon>Gobiinae</taxon>
        <taxon>Knipowitschia</taxon>
    </lineage>
</organism>
<evidence type="ECO:0000256" key="1">
    <source>
        <dbReference type="ARBA" id="ARBA00004479"/>
    </source>
</evidence>
<dbReference type="InterPro" id="IPR035914">
    <property type="entry name" value="Sperma_CUB_dom_sf"/>
</dbReference>
<dbReference type="SUPFAM" id="SSF50965">
    <property type="entry name" value="Galactose oxidase, central domain"/>
    <property type="match status" value="1"/>
</dbReference>
<evidence type="ECO:0000256" key="18">
    <source>
        <dbReference type="PROSITE-ProRule" id="PRU00076"/>
    </source>
</evidence>
<dbReference type="FunFam" id="2.120.10.80:FF:000170">
    <property type="entry name" value="Multiple EGF-like-domains 8"/>
    <property type="match status" value="1"/>
</dbReference>
<dbReference type="Pfam" id="PF00431">
    <property type="entry name" value="CUB"/>
    <property type="match status" value="1"/>
</dbReference>
<feature type="disulfide bond" evidence="19">
    <location>
        <begin position="2078"/>
        <end position="2087"/>
    </location>
</feature>
<feature type="domain" description="EGF-like" evidence="22">
    <location>
        <begin position="1923"/>
        <end position="1964"/>
    </location>
</feature>
<dbReference type="PROSITE" id="PS01180">
    <property type="entry name" value="CUB"/>
    <property type="match status" value="2"/>
</dbReference>
<keyword evidence="4" id="KW-0812">Transmembrane</keyword>
<dbReference type="Pfam" id="PF00643">
    <property type="entry name" value="zf-B_box"/>
    <property type="match status" value="2"/>
</dbReference>
<keyword evidence="7" id="KW-0677">Repeat</keyword>
<comment type="caution">
    <text evidence="18">Lacks conserved residue(s) required for the propagation of feature annotation.</text>
</comment>
<dbReference type="PROSITE" id="PS01187">
    <property type="entry name" value="EGF_CA"/>
    <property type="match status" value="1"/>
</dbReference>
<evidence type="ECO:0000256" key="6">
    <source>
        <dbReference type="ARBA" id="ARBA00022729"/>
    </source>
</evidence>
<evidence type="ECO:0000259" key="21">
    <source>
        <dbReference type="PROSITE" id="PS01180"/>
    </source>
</evidence>
<dbReference type="InterPro" id="IPR049883">
    <property type="entry name" value="NOTCH1_EGF-like"/>
</dbReference>
<dbReference type="EMBL" id="OZ035829">
    <property type="protein sequence ID" value="CAL1610392.1"/>
    <property type="molecule type" value="Genomic_DNA"/>
</dbReference>
<dbReference type="SMART" id="SM00042">
    <property type="entry name" value="CUB"/>
    <property type="match status" value="1"/>
</dbReference>
<dbReference type="CDD" id="cd00054">
    <property type="entry name" value="EGF_CA"/>
    <property type="match status" value="2"/>
</dbReference>
<dbReference type="Pfam" id="PF01437">
    <property type="entry name" value="PSI"/>
    <property type="match status" value="1"/>
</dbReference>
<feature type="disulfide bond" evidence="17">
    <location>
        <begin position="911"/>
        <end position="938"/>
    </location>
</feature>
<dbReference type="GO" id="GO:0004842">
    <property type="term" value="F:ubiquitin-protein transferase activity"/>
    <property type="evidence" value="ECO:0007669"/>
    <property type="project" value="InterPro"/>
</dbReference>
<keyword evidence="6" id="KW-0732">Signal</keyword>
<dbReference type="PROSITE" id="PS50026">
    <property type="entry name" value="EGF_3"/>
    <property type="match status" value="2"/>
</dbReference>
<keyword evidence="28" id="KW-1185">Reference proteome</keyword>
<name>A0AAV2MAJ6_KNICA</name>
<dbReference type="PRINTS" id="PR01407">
    <property type="entry name" value="BUTYPHLNCDUF"/>
</dbReference>
<feature type="domain" description="Laminin EGF-like" evidence="23">
    <location>
        <begin position="2056"/>
        <end position="2106"/>
    </location>
</feature>
<dbReference type="Pfam" id="PF24973">
    <property type="entry name" value="EGF_LMN_ATRN"/>
    <property type="match status" value="3"/>
</dbReference>
<dbReference type="PROSITE" id="PS00010">
    <property type="entry name" value="ASX_HYDROXYL"/>
    <property type="match status" value="2"/>
</dbReference>
<dbReference type="SMART" id="SM00180">
    <property type="entry name" value="EGF_Lam"/>
    <property type="match status" value="4"/>
</dbReference>
<keyword evidence="10" id="KW-0106">Calcium</keyword>
<sequence>MEVENQTSEALRRELSCPVCKDIFKDPLLLPCTHSSCRDCLQRSCTAHKKCPVCRNPFTEDQAIANRDLKNACETFERQTSWRDPPKLSEFSCRFHFKPLELYCEYDGRPVCVDCATLHSTHRLLSIKDGAPLCKSELNEKVGNFEKKLDNCGKMKQKLVKTVEYIEKQAVEAENLIKGEFERLHRFLQADENARLKALATEKEEKIATVQESIRKTEEYLSSLQDHLDTLRKELDKDDLPLLMNFQNIKEQTHWTKSVPQIEKNCLLPLSNHVGSLGFNIWKSMKEWVQYYPVVLDPNTASAWLALSPDLTSVKENPEPQSVPDNPDRFDPCVFVLGAEGYSSGKHKWEVSIRDNPKWIVGVCKKSVVRKKMFIISSASGVWAIRLSNGMIKALTPERIQVPVSSCPETVRVRLNMDKGERAVLVLGHGLHTEITRLALTSLVDMADSMDEDVTDESSEALRRELSCPVCKDIFKDPLLLPCTHSFCRDCLHRSCKTNKTCPVCRQDFTEDQAIANRDLKNACETFLRQTSWKDPPPSLEFVCKLHLKPLVLYCVKDEEPVCVDCAILHSTHTLLSLKDGVPICKDELNDKVDIFEKKVDLHRRMKHRFARAVDHLKQQAGDAEKQIKEEFQKLHNFLLAEENMRLEVLANEEKEKTINLQEKISKTEEDLKILRKHLDTLKKEMGNEDLPFLMNFQKVKREAEWTKDDPAIFHHDLLDMSKHVGALGFTVWKKMKTVVNYNPVVLDPNTASPWLALSPDLTSVKENPERLSVPDNRERFDPCVFVLGAEGYCSGKHKWEVSVGDNPKWMLGVCKESVFRKRRFTVSTSRGVWAIALSKGVYTALTPERPELPASSRPEKIRIKLNMDKDKDKHERRDPAVPAMAFPLPVSVILLALLLLEPPVCHTGDCKGHRQVLRGPPGYVTDGPGNYSVNGNCEWLITASSNSHRIVLNFTFMDTECTYDYLFVYDGDSYQSPLLASLSGNTLPQPIEAKSGKMLLHLFSDANYNLLACSIHGQCDKKGERCLCEPGFIGHSCQLGLRENDGSGQWLHMSDGNPYTPARTGSAGVYISSTGSMYLFGGFDLNRALGDLIKYNITSNQWDSRSYGHSPVARHSHTAVEWSGNMVIFGGELANGSLSSDVWMYRPLQDDWQQLGFSFSHGAPRLANHAAAVVDSHLYVFGGRTEEDMFSSSLFRFGLHGSGRWETVEPTGGKPPATAGHSMVFHSPSRTLLVYGGHRPTTARFSVRVNNTDMFHVDRRFWTALRSRFPTTGPRERAFHSATVIGNYMVVYGGNVHIHYQEEKCYDEEIFFYHLGCHQWVSAGESSLHDGETVRGRYSHVAAVMDGRVLLVATGYSGVARGDLVAYKVPLFVTSDQGDRDAICAEALDESMCLKNPECSWCEGRCREYQPTNLCGSTGCLGLARFLSDCQSCVVFSGTPASLARAPGEFGWCVQNESCLPVSEPSACRVDQISGAYGWWGERTLFLTSLHSCRTENYVPGLHLLTFQHPRNDSQPDKVTILRSTNIILSPTTEMDVALQFRGFIHPLWGAPQPNSPPTETVSMWARIQRLHFEARMASGPNSSQLEVVGRWAAQQERELKLLARPDGSRLFSNLTRGNHYLVQAEGYLNNSGSGQTSEMALTWNRTLPGGSEISFLFLEPYRSGICSGYMSCLACLSDQSCGWCPSLSRCLLRDSPDLEPCPEADGRVGQRHLLLAPQHCTLCEEYRDCSACAQDPFCEWQINSSKKGDYQCSRRGRLDGSIRDPKGCPKVCNQRKTCGECLSNSSQCAWCESAQACFYFAAYLTKYPYGECRDWYDSVHSVPQCKQCSALSTCTDCLRTFQCGWCGDYNNPTIGKCLRGDWAGMDDPSVYNCSVAVAEARAANPEPQTSAPPRPLDMEIDLEHLEDQNQDAIWSYPTCPDVEECRLGLHNCHPFATCINTPTSYECHCERGFTGDGTLHCNQTCYNECREGQCSGSPRFECECALGWTSDPATLVLSGVECDVDCGCNFHSTCITAPGICDECQDWTTGPHCEHCRPGSFGSALAGGGGCVPCDCNGHGDSLRGYCHNQTGQCYCTHHTQGPHCETCLPGYYGDPRNNGTCYRQCQGRSVLLSPTSSALPLSSSLGWRSGAEGKGGLSHCLWVLSVTPNLSPCLPRQLCPPVAITLHPDSHTHCKNSYVYVFDGLPRFLSNGVVHSDHNLIGAFCGTTRTEPITVEATSGVISVYYEANVSSNKPQGFNASFWIHRCDLTAEDGAAVCPGGTQCIGGICQCPQGFGGPRCDRPICPNDCGIVDGRGICNTTLGVCMCSHNWAGSDCSVSRDSNSLTWETLLDTQLTVNHAHRFLQRMGHSLLSGPQGNLWLYGGLSLSEGILGNVYRYTVADHRWTQMLTSSVEEGATPSPRYHHAAALLTSYDFGSGSHNFMLVVGGVTHSGVAMDTWSLNLSSLVWREHKSSVLPPVAGHTLTVRRDSSVLLIGGYSPENGFNHHLLEFSPHSGNWTIAPHTGTPPTGLYGHSAVYHEQTDAIYVFGGYRFHVETVEPSGELYSLYYPNLTWSLLVPSQGNKPLSRFFHAAALIKDTMVIVGGRTQAEDYSNSVSLYQINCNTWIQPVSVVGDSVNRSVSLAMTPWGGRLFLSGGFNGVTLGRLLTLTVPADPCALLPTQDACNTTTGSCIWCRGTCASSDIAERMGCFTGQSPCSPTPRQADQCRRLKTCSECLARHPKTFASPSQPALQCKWCTNCPEGACISSSVSCTSEHDCRINQREIFLSSNCTETSCEASDCPKCTASGKCMWTRQFKRTGETRRILSVNPTYDWTCFSYALLNVSPMQVESSPPLPCPPPCHTLQNCSLCLGSRGSDGGWQHCVWSMALQQCMSPSFVPLRCEAGQCGRLLSGGDSCSPQCSQLTQCSQCIARPQCGWCAAKGGNGAGRCLQGGLEGVSEGVCPQRNSSWSFLRCPKEDECANGHHHCNSTQDCHDLAEGYHCTCKQGYILNSVSGQCEPVCAQGCVNGTCVSPGICQCHFGFVGDNCSSQCSCNKHSNCAGVNKPDVCLECHNNTIGKHCEKCKPLFVGSAKGGGTCRPCREFCRGNSAICLSHDELKKAQESPRLFPLDPSSIQKWVSEGPTEENAVCVNCQNNSVGDRCESCLGGYFLLQGKCEKCQCNGHADTCNEYDGTGCPCQNNTETSSCLSSSQNDRKDCYRQQCAKCKDSFNGTPVNGRQCYRQFNVDTECCFDPTSQTNCFHDPSIRNLPMGRTVFFAAQPKFTNVDIRVTIDVTFGEVEVYVSNSHDTFIVDVDRNTVCVLLWKVKQFLDFRREQRRHIQEMTKMASRPFAKLTIYLEPEEPQLVYLPSAGGGVGGTTVSLTHARASKLGGVVLGQRGRAGAVTYKHEPGSGPTGHHHHHLALSGSGNSGQHLPLHYLNTHHYAGTTSGTPASHHHHPSTCLEGSWLQIVPAWVRHLLLCAKTYKNIAAMVIMVVIRGQEEGARVYWGINI</sequence>
<dbReference type="SUPFAM" id="SSF57845">
    <property type="entry name" value="B-box zinc-binding domain"/>
    <property type="match status" value="2"/>
</dbReference>
<dbReference type="Pfam" id="PF13765">
    <property type="entry name" value="PRY"/>
    <property type="match status" value="2"/>
</dbReference>
<dbReference type="SMART" id="SM00184">
    <property type="entry name" value="RING"/>
    <property type="match status" value="2"/>
</dbReference>
<dbReference type="Gene3D" id="2.120.10.80">
    <property type="entry name" value="Kelch-type beta propeller"/>
    <property type="match status" value="4"/>
</dbReference>
<dbReference type="InterPro" id="IPR011043">
    <property type="entry name" value="Gal_Oxase/kelch_b-propeller"/>
</dbReference>
<evidence type="ECO:0000256" key="14">
    <source>
        <dbReference type="ARBA" id="ARBA00023180"/>
    </source>
</evidence>
<dbReference type="SMART" id="SM00181">
    <property type="entry name" value="EGF"/>
    <property type="match status" value="12"/>
</dbReference>
<dbReference type="Pfam" id="PF13923">
    <property type="entry name" value="zf-C3HC4_2"/>
    <property type="match status" value="2"/>
</dbReference>
<feature type="domain" description="RING-type" evidence="24">
    <location>
        <begin position="17"/>
        <end position="55"/>
    </location>
</feature>
<feature type="coiled-coil region" evidence="20">
    <location>
        <begin position="193"/>
        <end position="234"/>
    </location>
</feature>
<evidence type="ECO:0000256" key="9">
    <source>
        <dbReference type="ARBA" id="ARBA00022833"/>
    </source>
</evidence>
<dbReference type="InterPro" id="IPR001841">
    <property type="entry name" value="Znf_RING"/>
</dbReference>
<dbReference type="FunFam" id="2.10.25.10:FF:000191">
    <property type="entry name" value="Multiple epidermal growth factor-like domains 8"/>
    <property type="match status" value="1"/>
</dbReference>
<keyword evidence="13 19" id="KW-1015">Disulfide bond</keyword>
<dbReference type="FunFam" id="2.60.120.290:FF:000023">
    <property type="entry name" value="Multiple epidermal growth factor-like domains 8"/>
    <property type="match status" value="1"/>
</dbReference>
<feature type="domain" description="B30.2/SPRY" evidence="26">
    <location>
        <begin position="725"/>
        <end position="917"/>
    </location>
</feature>
<dbReference type="FunFam" id="2.10.25.10:FF:000214">
    <property type="entry name" value="Multiple epidermal growth factor-like domains 8"/>
    <property type="match status" value="1"/>
</dbReference>
<dbReference type="PROSITE" id="PS50089">
    <property type="entry name" value="ZF_RING_2"/>
    <property type="match status" value="2"/>
</dbReference>
<dbReference type="SUPFAM" id="SSF117281">
    <property type="entry name" value="Kelch motif"/>
    <property type="match status" value="2"/>
</dbReference>
<dbReference type="FunFam" id="2.10.25.10:FF:000532">
    <property type="entry name" value="Multiple epidermal growth factor-like domains 8"/>
    <property type="match status" value="1"/>
</dbReference>
<dbReference type="InterPro" id="IPR024731">
    <property type="entry name" value="NELL2-like_EGF"/>
</dbReference>
<dbReference type="Gene3D" id="2.10.25.10">
    <property type="entry name" value="Laminin"/>
    <property type="match status" value="7"/>
</dbReference>
<dbReference type="InterPro" id="IPR043136">
    <property type="entry name" value="B30.2/SPRY_sf"/>
</dbReference>
<dbReference type="GO" id="GO:0048513">
    <property type="term" value="P:animal organ development"/>
    <property type="evidence" value="ECO:0007669"/>
    <property type="project" value="UniProtKB-ARBA"/>
</dbReference>
<evidence type="ECO:0000256" key="4">
    <source>
        <dbReference type="ARBA" id="ARBA00022692"/>
    </source>
</evidence>
<dbReference type="SUPFAM" id="SSF49899">
    <property type="entry name" value="Concanavalin A-like lectins/glucanases"/>
    <property type="match status" value="2"/>
</dbReference>
<dbReference type="InterPro" id="IPR000315">
    <property type="entry name" value="Znf_B-box"/>
</dbReference>
<dbReference type="InterPro" id="IPR001870">
    <property type="entry name" value="B30.2/SPRY"/>
</dbReference>
<keyword evidence="15 19" id="KW-0424">Laminin EGF-like domain</keyword>
<keyword evidence="8 16" id="KW-0863">Zinc-finger</keyword>
<dbReference type="InterPro" id="IPR013320">
    <property type="entry name" value="ConA-like_dom_sf"/>
</dbReference>
<dbReference type="FunFam" id="2.10.25.10:FF:000331">
    <property type="entry name" value="Multiple epidermal growth factor-like domains 8"/>
    <property type="match status" value="1"/>
</dbReference>
<evidence type="ECO:0000256" key="11">
    <source>
        <dbReference type="ARBA" id="ARBA00022989"/>
    </source>
</evidence>
<evidence type="ECO:0000256" key="15">
    <source>
        <dbReference type="ARBA" id="ARBA00023292"/>
    </source>
</evidence>
<dbReference type="InterPro" id="IPR003877">
    <property type="entry name" value="SPRY_dom"/>
</dbReference>
<evidence type="ECO:0000259" key="26">
    <source>
        <dbReference type="PROSITE" id="PS50188"/>
    </source>
</evidence>
<feature type="coiled-coil region" evidence="20">
    <location>
        <begin position="586"/>
        <end position="685"/>
    </location>
</feature>
<dbReference type="InterPro" id="IPR056737">
    <property type="entry name" value="Beta-prop_ATRN-MKLN-like"/>
</dbReference>
<dbReference type="PROSITE" id="PS01248">
    <property type="entry name" value="EGF_LAM_1"/>
    <property type="match status" value="3"/>
</dbReference>
<dbReference type="GO" id="GO:0005509">
    <property type="term" value="F:calcium ion binding"/>
    <property type="evidence" value="ECO:0007669"/>
    <property type="project" value="InterPro"/>
</dbReference>
<dbReference type="SMART" id="SM00423">
    <property type="entry name" value="PSI"/>
    <property type="match status" value="9"/>
</dbReference>
<dbReference type="Gene3D" id="3.30.40.10">
    <property type="entry name" value="Zinc/RING finger domain, C3HC4 (zinc finger)"/>
    <property type="match status" value="2"/>
</dbReference>
<dbReference type="SUPFAM" id="SSF57850">
    <property type="entry name" value="RING/U-box"/>
    <property type="match status" value="2"/>
</dbReference>
<dbReference type="Pfam" id="PF00622">
    <property type="entry name" value="SPRY"/>
    <property type="match status" value="2"/>
</dbReference>
<dbReference type="PROSITE" id="PS01186">
    <property type="entry name" value="EGF_2"/>
    <property type="match status" value="3"/>
</dbReference>
<feature type="domain" description="CUB" evidence="21">
    <location>
        <begin position="911"/>
        <end position="1008"/>
    </location>
</feature>
<dbReference type="InterPro" id="IPR015915">
    <property type="entry name" value="Kelch-typ_b-propeller"/>
</dbReference>
<dbReference type="InterPro" id="IPR001881">
    <property type="entry name" value="EGF-like_Ca-bd_dom"/>
</dbReference>
<dbReference type="InterPro" id="IPR009030">
    <property type="entry name" value="Growth_fac_rcpt_cys_sf"/>
</dbReference>
<evidence type="ECO:0000256" key="20">
    <source>
        <dbReference type="SAM" id="Coils"/>
    </source>
</evidence>
<dbReference type="InterPro" id="IPR056863">
    <property type="entry name" value="LMN_ATRN_NET-like_EGF"/>
</dbReference>
<evidence type="ECO:0000256" key="3">
    <source>
        <dbReference type="ARBA" id="ARBA00022536"/>
    </source>
</evidence>
<feature type="disulfide bond" evidence="19">
    <location>
        <begin position="2026"/>
        <end position="2035"/>
    </location>
</feature>
<dbReference type="CDD" id="cd00055">
    <property type="entry name" value="EGF_Lam"/>
    <property type="match status" value="3"/>
</dbReference>
<dbReference type="GO" id="GO:0008270">
    <property type="term" value="F:zinc ion binding"/>
    <property type="evidence" value="ECO:0007669"/>
    <property type="project" value="UniProtKB-KW"/>
</dbReference>
<dbReference type="FunFam" id="2.10.25.10:FF:000202">
    <property type="entry name" value="Multiple epidermal growth factor-like domains 8"/>
    <property type="match status" value="1"/>
</dbReference>
<dbReference type="Gene3D" id="3.30.160.60">
    <property type="entry name" value="Classic Zinc Finger"/>
    <property type="match status" value="2"/>
</dbReference>
<accession>A0AAV2MAJ6</accession>
<dbReference type="InterPro" id="IPR000742">
    <property type="entry name" value="EGF"/>
</dbReference>
<evidence type="ECO:0000256" key="12">
    <source>
        <dbReference type="ARBA" id="ARBA00023136"/>
    </source>
</evidence>
<dbReference type="GO" id="GO:0016567">
    <property type="term" value="P:protein ubiquitination"/>
    <property type="evidence" value="ECO:0007669"/>
    <property type="project" value="InterPro"/>
</dbReference>
<dbReference type="SMART" id="SM00504">
    <property type="entry name" value="Ubox"/>
    <property type="match status" value="2"/>
</dbReference>
<proteinExistence type="predicted"/>
<dbReference type="GO" id="GO:0048731">
    <property type="term" value="P:system development"/>
    <property type="evidence" value="ECO:0007669"/>
    <property type="project" value="UniProtKB-ARBA"/>
</dbReference>
<dbReference type="InterPro" id="IPR017907">
    <property type="entry name" value="Znf_RING_CS"/>
</dbReference>
<keyword evidence="5" id="KW-0479">Metal-binding</keyword>
<evidence type="ECO:0000313" key="27">
    <source>
        <dbReference type="EMBL" id="CAL1610392.1"/>
    </source>
</evidence>
<dbReference type="InterPro" id="IPR002165">
    <property type="entry name" value="Plexin_repeat"/>
</dbReference>
<evidence type="ECO:0000259" key="25">
    <source>
        <dbReference type="PROSITE" id="PS50119"/>
    </source>
</evidence>
<evidence type="ECO:0000256" key="10">
    <source>
        <dbReference type="ARBA" id="ARBA00022837"/>
    </source>
</evidence>
<gene>
    <name evidence="27" type="ORF">KC01_LOCUS37016</name>
</gene>
<dbReference type="SUPFAM" id="SSF57184">
    <property type="entry name" value="Growth factor receptor domain"/>
    <property type="match status" value="1"/>
</dbReference>
<dbReference type="FunFam" id="2.120.10.80:FF:000173">
    <property type="entry name" value="Multiple EGF-like-domains 8"/>
    <property type="match status" value="1"/>
</dbReference>
<dbReference type="InterPro" id="IPR018097">
    <property type="entry name" value="EGF_Ca-bd_CS"/>
</dbReference>
<dbReference type="InterPro" id="IPR016201">
    <property type="entry name" value="PSI"/>
</dbReference>
<dbReference type="InterPro" id="IPR006574">
    <property type="entry name" value="PRY"/>
</dbReference>
<evidence type="ECO:0000256" key="2">
    <source>
        <dbReference type="ARBA" id="ARBA00022441"/>
    </source>
</evidence>
<keyword evidence="11" id="KW-1133">Transmembrane helix</keyword>
<dbReference type="PANTHER" id="PTHR46093">
    <property type="entry name" value="ACYL-COA-BINDING DOMAIN-CONTAINING PROTEIN 5"/>
    <property type="match status" value="1"/>
</dbReference>
<evidence type="ECO:0000256" key="7">
    <source>
        <dbReference type="ARBA" id="ARBA00022737"/>
    </source>
</evidence>
<dbReference type="InterPro" id="IPR013083">
    <property type="entry name" value="Znf_RING/FYVE/PHD"/>
</dbReference>
<dbReference type="InterPro" id="IPR003879">
    <property type="entry name" value="Butyrophylin_SPRY"/>
</dbReference>
<evidence type="ECO:0000256" key="5">
    <source>
        <dbReference type="ARBA" id="ARBA00022723"/>
    </source>
</evidence>
<dbReference type="InterPro" id="IPR000859">
    <property type="entry name" value="CUB_dom"/>
</dbReference>
<feature type="domain" description="CUB" evidence="21">
    <location>
        <begin position="2108"/>
        <end position="2248"/>
    </location>
</feature>
<feature type="domain" description="EGF-like" evidence="22">
    <location>
        <begin position="2960"/>
        <end position="3002"/>
    </location>
</feature>
<dbReference type="PROSITE" id="PS00022">
    <property type="entry name" value="EGF_1"/>
    <property type="match status" value="3"/>
</dbReference>
<evidence type="ECO:0000256" key="13">
    <source>
        <dbReference type="ARBA" id="ARBA00023157"/>
    </source>
</evidence>
<keyword evidence="12" id="KW-0472">Membrane</keyword>
<dbReference type="Gene3D" id="2.60.120.920">
    <property type="match status" value="2"/>
</dbReference>
<feature type="domain" description="RING-type" evidence="24">
    <location>
        <begin position="468"/>
        <end position="506"/>
    </location>
</feature>
<feature type="disulfide bond" evidence="19">
    <location>
        <begin position="2090"/>
        <end position="2104"/>
    </location>
</feature>
<dbReference type="CDD" id="cd00041">
    <property type="entry name" value="CUB"/>
    <property type="match status" value="1"/>
</dbReference>
<evidence type="ECO:0000313" key="28">
    <source>
        <dbReference type="Proteomes" id="UP001497482"/>
    </source>
</evidence>
<keyword evidence="20" id="KW-0175">Coiled coil</keyword>
<feature type="domain" description="Laminin EGF-like" evidence="23">
    <location>
        <begin position="2008"/>
        <end position="2055"/>
    </location>
</feature>
<dbReference type="SMART" id="SM00336">
    <property type="entry name" value="BBOX"/>
    <property type="match status" value="2"/>
</dbReference>
<feature type="domain" description="B box-type" evidence="25">
    <location>
        <begin position="88"/>
        <end position="127"/>
    </location>
</feature>
<dbReference type="InterPro" id="IPR003613">
    <property type="entry name" value="Ubox_domain"/>
</dbReference>
<dbReference type="InterPro" id="IPR002049">
    <property type="entry name" value="LE_dom"/>
</dbReference>
<evidence type="ECO:0000259" key="23">
    <source>
        <dbReference type="PROSITE" id="PS50027"/>
    </source>
</evidence>
<dbReference type="Pfam" id="PF07645">
    <property type="entry name" value="EGF_CA"/>
    <property type="match status" value="1"/>
</dbReference>
<dbReference type="Gene3D" id="2.60.120.290">
    <property type="entry name" value="Spermadhesin, CUB domain"/>
    <property type="match status" value="2"/>
</dbReference>
<dbReference type="PROSITE" id="PS50119">
    <property type="entry name" value="ZF_BBOX"/>
    <property type="match status" value="1"/>
</dbReference>
<dbReference type="InterPro" id="IPR000152">
    <property type="entry name" value="EGF-type_Asp/Asn_hydroxyl_site"/>
</dbReference>
<evidence type="ECO:0000259" key="22">
    <source>
        <dbReference type="PROSITE" id="PS50026"/>
    </source>
</evidence>
<evidence type="ECO:0000259" key="24">
    <source>
        <dbReference type="PROSITE" id="PS50089"/>
    </source>
</evidence>
<evidence type="ECO:0000256" key="16">
    <source>
        <dbReference type="PROSITE-ProRule" id="PRU00024"/>
    </source>
</evidence>
<reference evidence="27 28" key="1">
    <citation type="submission" date="2024-04" db="EMBL/GenBank/DDBJ databases">
        <authorList>
            <person name="Waldvogel A.-M."/>
            <person name="Schoenle A."/>
        </authorList>
    </citation>
    <scope>NUCLEOTIDE SEQUENCE [LARGE SCALE GENOMIC DNA]</scope>
</reference>
<dbReference type="SUPFAM" id="SSF49854">
    <property type="entry name" value="Spermadhesin, CUB domain"/>
    <property type="match status" value="2"/>
</dbReference>
<evidence type="ECO:0000256" key="17">
    <source>
        <dbReference type="PROSITE-ProRule" id="PRU00059"/>
    </source>
</evidence>
<keyword evidence="9" id="KW-0862">Zinc</keyword>
<evidence type="ECO:0000256" key="8">
    <source>
        <dbReference type="ARBA" id="ARBA00022771"/>
    </source>
</evidence>
<dbReference type="Proteomes" id="UP001497482">
    <property type="component" value="Chromosome 7"/>
</dbReference>
<protein>
    <submittedName>
        <fullName evidence="27">Uncharacterized protein</fullName>
    </submittedName>
</protein>
<keyword evidence="3 18" id="KW-0245">EGF-like domain</keyword>
<dbReference type="PROSITE" id="PS00518">
    <property type="entry name" value="ZF_RING_1"/>
    <property type="match status" value="1"/>
</dbReference>
<feature type="domain" description="B30.2/SPRY" evidence="26">
    <location>
        <begin position="274"/>
        <end position="475"/>
    </location>
</feature>
<keyword evidence="2" id="KW-0880">Kelch repeat</keyword>
<dbReference type="Pfam" id="PF24981">
    <property type="entry name" value="Beta-prop_ATRN-LZTR1"/>
    <property type="match status" value="2"/>
</dbReference>
<dbReference type="SUPFAM" id="SSF57196">
    <property type="entry name" value="EGF/Laminin"/>
    <property type="match status" value="2"/>
</dbReference>
<evidence type="ECO:0000256" key="19">
    <source>
        <dbReference type="PROSITE-ProRule" id="PRU00460"/>
    </source>
</evidence>
<dbReference type="PANTHER" id="PTHR46093:SF16">
    <property type="entry name" value="MULTIPLE EGF-LIKE-DOMAINS 8"/>
    <property type="match status" value="1"/>
</dbReference>
<dbReference type="SMART" id="SM00589">
    <property type="entry name" value="PRY"/>
    <property type="match status" value="2"/>
</dbReference>
<dbReference type="GO" id="GO:0016020">
    <property type="term" value="C:membrane"/>
    <property type="evidence" value="ECO:0007669"/>
    <property type="project" value="UniProtKB-SubCell"/>
</dbReference>
<keyword evidence="14" id="KW-0325">Glycoprotein</keyword>
<dbReference type="FunFam" id="2.120.10.80:FF:000104">
    <property type="entry name" value="Multiple EGF like domains 8"/>
    <property type="match status" value="1"/>
</dbReference>
<dbReference type="Pfam" id="PF12947">
    <property type="entry name" value="EGF_3"/>
    <property type="match status" value="1"/>
</dbReference>
<comment type="subcellular location">
    <subcellularLocation>
        <location evidence="1">Membrane</location>
        <topology evidence="1">Single-pass type I membrane protein</topology>
    </subcellularLocation>
</comment>
<dbReference type="PROSITE" id="PS50027">
    <property type="entry name" value="EGF_LAM_2"/>
    <property type="match status" value="2"/>
</dbReference>
<dbReference type="PROSITE" id="PS50188">
    <property type="entry name" value="B302_SPRY"/>
    <property type="match status" value="2"/>
</dbReference>
<dbReference type="SMART" id="SM00179">
    <property type="entry name" value="EGF_CA"/>
    <property type="match status" value="2"/>
</dbReference>